<comment type="subcellular location">
    <subcellularLocation>
        <location evidence="1">Membrane</location>
    </subcellularLocation>
</comment>
<evidence type="ECO:0000256" key="3">
    <source>
        <dbReference type="ARBA" id="ARBA00022617"/>
    </source>
</evidence>
<dbReference type="InterPro" id="IPR001128">
    <property type="entry name" value="Cyt_P450"/>
</dbReference>
<evidence type="ECO:0000256" key="4">
    <source>
        <dbReference type="ARBA" id="ARBA00022692"/>
    </source>
</evidence>
<gene>
    <name evidence="11" type="ORF">HU200_003978</name>
</gene>
<name>A0A835FWQ8_9POAL</name>
<organism evidence="11 12">
    <name type="scientific">Digitaria exilis</name>
    <dbReference type="NCBI Taxonomy" id="1010633"/>
    <lineage>
        <taxon>Eukaryota</taxon>
        <taxon>Viridiplantae</taxon>
        <taxon>Streptophyta</taxon>
        <taxon>Embryophyta</taxon>
        <taxon>Tracheophyta</taxon>
        <taxon>Spermatophyta</taxon>
        <taxon>Magnoliopsida</taxon>
        <taxon>Liliopsida</taxon>
        <taxon>Poales</taxon>
        <taxon>Poaceae</taxon>
        <taxon>PACMAD clade</taxon>
        <taxon>Panicoideae</taxon>
        <taxon>Panicodae</taxon>
        <taxon>Paniceae</taxon>
        <taxon>Anthephorinae</taxon>
        <taxon>Digitaria</taxon>
    </lineage>
</organism>
<evidence type="ECO:0000256" key="7">
    <source>
        <dbReference type="ARBA" id="ARBA00023002"/>
    </source>
</evidence>
<evidence type="ECO:0000256" key="10">
    <source>
        <dbReference type="ARBA" id="ARBA00023136"/>
    </source>
</evidence>
<dbReference type="PANTHER" id="PTHR24282">
    <property type="entry name" value="CYTOCHROME P450 FAMILY MEMBER"/>
    <property type="match status" value="1"/>
</dbReference>
<dbReference type="AlphaFoldDB" id="A0A835FWQ8"/>
<dbReference type="OrthoDB" id="1470350at2759"/>
<keyword evidence="10" id="KW-0472">Membrane</keyword>
<evidence type="ECO:0000256" key="1">
    <source>
        <dbReference type="ARBA" id="ARBA00004370"/>
    </source>
</evidence>
<keyword evidence="6" id="KW-1133">Transmembrane helix</keyword>
<evidence type="ECO:0000313" key="12">
    <source>
        <dbReference type="Proteomes" id="UP000636709"/>
    </source>
</evidence>
<dbReference type="GO" id="GO:0005506">
    <property type="term" value="F:iron ion binding"/>
    <property type="evidence" value="ECO:0007669"/>
    <property type="project" value="InterPro"/>
</dbReference>
<keyword evidence="9" id="KW-0503">Monooxygenase</keyword>
<comment type="similarity">
    <text evidence="2">Belongs to the cytochrome P450 family.</text>
</comment>
<evidence type="ECO:0000256" key="6">
    <source>
        <dbReference type="ARBA" id="ARBA00022989"/>
    </source>
</evidence>
<protein>
    <recommendedName>
        <fullName evidence="13">Cytochrome P450</fullName>
    </recommendedName>
</protein>
<dbReference type="GO" id="GO:0016705">
    <property type="term" value="F:oxidoreductase activity, acting on paired donors, with incorporation or reduction of molecular oxygen"/>
    <property type="evidence" value="ECO:0007669"/>
    <property type="project" value="InterPro"/>
</dbReference>
<reference evidence="11" key="1">
    <citation type="submission" date="2020-07" db="EMBL/GenBank/DDBJ databases">
        <title>Genome sequence and genetic diversity analysis of an under-domesticated orphan crop, white fonio (Digitaria exilis).</title>
        <authorList>
            <person name="Bennetzen J.L."/>
            <person name="Chen S."/>
            <person name="Ma X."/>
            <person name="Wang X."/>
            <person name="Yssel A.E.J."/>
            <person name="Chaluvadi S.R."/>
            <person name="Johnson M."/>
            <person name="Gangashetty P."/>
            <person name="Hamidou F."/>
            <person name="Sanogo M.D."/>
            <person name="Zwaenepoel A."/>
            <person name="Wallace J."/>
            <person name="Van De Peer Y."/>
            <person name="Van Deynze A."/>
        </authorList>
    </citation>
    <scope>NUCLEOTIDE SEQUENCE</scope>
    <source>
        <tissue evidence="11">Leaves</tissue>
    </source>
</reference>
<evidence type="ECO:0000256" key="2">
    <source>
        <dbReference type="ARBA" id="ARBA00010617"/>
    </source>
</evidence>
<dbReference type="InterPro" id="IPR050665">
    <property type="entry name" value="Cytochrome_P450_Monooxygen"/>
</dbReference>
<sequence>MKRIRQELKCVQRQRKDTNMKQLHLHHLPHFIHWRKTYGPVFLYSTGTVEILHVAQPEIVKDMGRWTTSELAKPHYLMRSPNGDLWAYEKKILAPEFFMEKIKGMIGLIVDATVPLLQAWENILDGAGGRACFGSSFTKGEDIFCKLRQLQKAISQQDTFVGLSALCKYLPTKSNREIRKLNQEVRLLILDLCKEHRSRSHGNDVIHMSTQNTFFMPSSMVQIGDPAILVAQKIVIVDNRKIIYFAGHETAAVTAHWCLMLLAAPPRLAGCARAEVLEVCRGQTMLDIDTLRQLKNSKRILTFAILVCMNQY</sequence>
<dbReference type="GO" id="GO:0004497">
    <property type="term" value="F:monooxygenase activity"/>
    <property type="evidence" value="ECO:0007669"/>
    <property type="project" value="UniProtKB-KW"/>
</dbReference>
<dbReference type="Proteomes" id="UP000636709">
    <property type="component" value="Unassembled WGS sequence"/>
</dbReference>
<proteinExistence type="inferred from homology"/>
<keyword evidence="7" id="KW-0560">Oxidoreductase</keyword>
<evidence type="ECO:0000256" key="5">
    <source>
        <dbReference type="ARBA" id="ARBA00022723"/>
    </source>
</evidence>
<keyword evidence="5" id="KW-0479">Metal-binding</keyword>
<keyword evidence="8" id="KW-0408">Iron</keyword>
<evidence type="ECO:0000313" key="11">
    <source>
        <dbReference type="EMBL" id="KAF8776007.1"/>
    </source>
</evidence>
<accession>A0A835FWQ8</accession>
<dbReference type="GO" id="GO:0020037">
    <property type="term" value="F:heme binding"/>
    <property type="evidence" value="ECO:0007669"/>
    <property type="project" value="InterPro"/>
</dbReference>
<dbReference type="SUPFAM" id="SSF48264">
    <property type="entry name" value="Cytochrome P450"/>
    <property type="match status" value="1"/>
</dbReference>
<keyword evidence="3" id="KW-0349">Heme</keyword>
<keyword evidence="12" id="KW-1185">Reference proteome</keyword>
<evidence type="ECO:0000256" key="9">
    <source>
        <dbReference type="ARBA" id="ARBA00023033"/>
    </source>
</evidence>
<evidence type="ECO:0000256" key="8">
    <source>
        <dbReference type="ARBA" id="ARBA00023004"/>
    </source>
</evidence>
<dbReference type="PANTHER" id="PTHR24282:SF99">
    <property type="entry name" value="CYTOCHROME P450 714A1"/>
    <property type="match status" value="1"/>
</dbReference>
<dbReference type="InterPro" id="IPR036396">
    <property type="entry name" value="Cyt_P450_sf"/>
</dbReference>
<dbReference type="GO" id="GO:0006629">
    <property type="term" value="P:lipid metabolic process"/>
    <property type="evidence" value="ECO:0007669"/>
    <property type="project" value="UniProtKB-ARBA"/>
</dbReference>
<dbReference type="GO" id="GO:0016020">
    <property type="term" value="C:membrane"/>
    <property type="evidence" value="ECO:0007669"/>
    <property type="project" value="UniProtKB-SubCell"/>
</dbReference>
<dbReference type="Pfam" id="PF00067">
    <property type="entry name" value="p450"/>
    <property type="match status" value="1"/>
</dbReference>
<dbReference type="EMBL" id="JACEFO010000253">
    <property type="protein sequence ID" value="KAF8776007.1"/>
    <property type="molecule type" value="Genomic_DNA"/>
</dbReference>
<evidence type="ECO:0008006" key="13">
    <source>
        <dbReference type="Google" id="ProtNLM"/>
    </source>
</evidence>
<comment type="caution">
    <text evidence="11">The sequence shown here is derived from an EMBL/GenBank/DDBJ whole genome shotgun (WGS) entry which is preliminary data.</text>
</comment>
<keyword evidence="4" id="KW-0812">Transmembrane</keyword>
<dbReference type="Gene3D" id="1.10.630.10">
    <property type="entry name" value="Cytochrome P450"/>
    <property type="match status" value="1"/>
</dbReference>